<dbReference type="RefSeq" id="WP_331256452.1">
    <property type="nucleotide sequence ID" value="NZ_CP133270.1"/>
</dbReference>
<evidence type="ECO:0000259" key="4">
    <source>
        <dbReference type="PROSITE" id="PS51770"/>
    </source>
</evidence>
<evidence type="ECO:0000256" key="3">
    <source>
        <dbReference type="PROSITE-ProRule" id="PRU01106"/>
    </source>
</evidence>
<dbReference type="EMBL" id="CP133270">
    <property type="protein sequence ID" value="WVX65883.1"/>
    <property type="molecule type" value="Genomic_DNA"/>
</dbReference>
<dbReference type="InterPro" id="IPR033120">
    <property type="entry name" value="HOTDOG_ACOT"/>
</dbReference>
<dbReference type="InterPro" id="IPR006683">
    <property type="entry name" value="Thioestr_dom"/>
</dbReference>
<feature type="domain" description="HotDog ACOT-type" evidence="4">
    <location>
        <begin position="15"/>
        <end position="127"/>
    </location>
</feature>
<evidence type="ECO:0000313" key="6">
    <source>
        <dbReference type="Proteomes" id="UP001330434"/>
    </source>
</evidence>
<sequence length="136" mass="14882">MKEKNSEKIPEVRPPAEKLSIRVIAMPGDTNPNGDMFGGWLLSLMDMAAGNVAVERAHGRVVTVAIDAIAFLRPVLVGDEVSCYAEILEVGTSSMKIDVQAWARRRESGDPHKVTEGVFTFVAIGPDRRPRPIPKM</sequence>
<dbReference type="InterPro" id="IPR029069">
    <property type="entry name" value="HotDog_dom_sf"/>
</dbReference>
<organism evidence="5 6">
    <name type="scientific">Candidatus Bealeia paramacronuclearis</name>
    <dbReference type="NCBI Taxonomy" id="1921001"/>
    <lineage>
        <taxon>Bacteria</taxon>
        <taxon>Pseudomonadati</taxon>
        <taxon>Pseudomonadota</taxon>
        <taxon>Alphaproteobacteria</taxon>
        <taxon>Holosporales</taxon>
        <taxon>Holosporaceae</taxon>
        <taxon>Candidatus Bealeia</taxon>
    </lineage>
</organism>
<dbReference type="CDD" id="cd03442">
    <property type="entry name" value="BFIT_BACH"/>
    <property type="match status" value="1"/>
</dbReference>
<dbReference type="PANTHER" id="PTHR11049:SF5">
    <property type="entry name" value="ACYL-COA THIOESTER HYDROLASE YCIA"/>
    <property type="match status" value="1"/>
</dbReference>
<dbReference type="SUPFAM" id="SSF54637">
    <property type="entry name" value="Thioesterase/thiol ester dehydrase-isomerase"/>
    <property type="match status" value="1"/>
</dbReference>
<keyword evidence="2 3" id="KW-0378">Hydrolase</keyword>
<evidence type="ECO:0000256" key="2">
    <source>
        <dbReference type="ARBA" id="ARBA00022801"/>
    </source>
</evidence>
<dbReference type="Proteomes" id="UP001330434">
    <property type="component" value="Chromosome"/>
</dbReference>
<dbReference type="Pfam" id="PF03061">
    <property type="entry name" value="4HBT"/>
    <property type="match status" value="1"/>
</dbReference>
<name>A0ABZ2C187_9PROT</name>
<gene>
    <name evidence="5" type="ORF">Bealeia1_00049</name>
</gene>
<accession>A0ABZ2C187</accession>
<reference evidence="5 6" key="1">
    <citation type="journal article" date="2024" name="Environ. Microbiol.">
        <title>Novel evolutionary insights on the interactions of the Holosporales (Alphaproteobacteria) with eukaryotic hosts from comparative genomics.</title>
        <authorList>
            <person name="Giovannini M."/>
            <person name="Petroni G."/>
            <person name="Castelli M."/>
        </authorList>
    </citation>
    <scope>NUCLEOTIDE SEQUENCE [LARGE SCALE GENOMIC DNA]</scope>
    <source>
        <strain evidence="5 6">US_Bl 15I1</strain>
    </source>
</reference>
<dbReference type="InterPro" id="IPR040170">
    <property type="entry name" value="Cytosol_ACT"/>
</dbReference>
<dbReference type="PANTHER" id="PTHR11049">
    <property type="entry name" value="ACYL COENZYME A THIOESTER HYDROLASE"/>
    <property type="match status" value="1"/>
</dbReference>
<evidence type="ECO:0000256" key="1">
    <source>
        <dbReference type="ARBA" id="ARBA00010458"/>
    </source>
</evidence>
<comment type="similarity">
    <text evidence="1">Belongs to the acyl coenzyme A hydrolase family.</text>
</comment>
<dbReference type="Gene3D" id="3.10.129.10">
    <property type="entry name" value="Hotdog Thioesterase"/>
    <property type="match status" value="1"/>
</dbReference>
<dbReference type="PROSITE" id="PS51770">
    <property type="entry name" value="HOTDOG_ACOT"/>
    <property type="match status" value="1"/>
</dbReference>
<keyword evidence="6" id="KW-1185">Reference proteome</keyword>
<evidence type="ECO:0000313" key="5">
    <source>
        <dbReference type="EMBL" id="WVX65883.1"/>
    </source>
</evidence>
<protein>
    <submittedName>
        <fullName evidence="5">Acyl-CoA thioesterase</fullName>
    </submittedName>
</protein>
<proteinExistence type="inferred from homology"/>